<dbReference type="SUPFAM" id="SSF82153">
    <property type="entry name" value="FAS1 domain"/>
    <property type="match status" value="4"/>
</dbReference>
<protein>
    <submittedName>
        <fullName evidence="3">Fasciclin domain-containing protein</fullName>
    </submittedName>
</protein>
<dbReference type="InterPro" id="IPR000782">
    <property type="entry name" value="FAS1_domain"/>
</dbReference>
<dbReference type="RefSeq" id="WP_120713969.1">
    <property type="nucleotide sequence ID" value="NZ_RBCJ01000005.1"/>
</dbReference>
<dbReference type="InterPro" id="IPR036378">
    <property type="entry name" value="FAS1_dom_sf"/>
</dbReference>
<dbReference type="InterPro" id="IPR050904">
    <property type="entry name" value="Adhesion/Biosynth-related"/>
</dbReference>
<dbReference type="PROSITE" id="PS51257">
    <property type="entry name" value="PROKAR_LIPOPROTEIN"/>
    <property type="match status" value="1"/>
</dbReference>
<reference evidence="3 4" key="1">
    <citation type="submission" date="2018-10" db="EMBL/GenBank/DDBJ databases">
        <title>Ulvibacterium marinum gen. nov., sp. nov., a novel marine bacterium of the family Flavobacteriaceae, isolated from a culture of the green alga Ulva prolifera.</title>
        <authorList>
            <person name="Zhang Z."/>
        </authorList>
    </citation>
    <scope>NUCLEOTIDE SEQUENCE [LARGE SCALE GENOMIC DNA]</scope>
    <source>
        <strain evidence="3 4">CCMM003</strain>
    </source>
</reference>
<dbReference type="SMART" id="SM00554">
    <property type="entry name" value="FAS1"/>
    <property type="match status" value="4"/>
</dbReference>
<feature type="chain" id="PRO_5017247905" evidence="1">
    <location>
        <begin position="21"/>
        <end position="634"/>
    </location>
</feature>
<feature type="domain" description="FAS1" evidence="2">
    <location>
        <begin position="40"/>
        <end position="189"/>
    </location>
</feature>
<feature type="signal peptide" evidence="1">
    <location>
        <begin position="1"/>
        <end position="20"/>
    </location>
</feature>
<dbReference type="PANTHER" id="PTHR10900">
    <property type="entry name" value="PERIOSTIN-RELATED"/>
    <property type="match status" value="1"/>
</dbReference>
<dbReference type="OrthoDB" id="9800666at2"/>
<evidence type="ECO:0000256" key="1">
    <source>
        <dbReference type="SAM" id="SignalP"/>
    </source>
</evidence>
<dbReference type="AlphaFoldDB" id="A0A3B0BYC1"/>
<sequence>MKKISKIFTFSILTMALFLAASCSDDDNGPTTPPEQPMDPLNIVETALGENSLSTLVAALQKADESAANDLVAALSDENGTFTVLAPNNDAFTDLLARLDGFDSLDDFNSEQLQDLLATILTYHVVSGAAVASTDLTADQSVTTLEGGTLTVSLDGGVFFTDAAGEAAQVTTPDVMTSNGIVHIIDKVLLPQAALDALADVLLVSITDLAIATPSLSNLVAALQAANGDLPTVLAGDGPFTVLAPTNEAFTAFLEANDFADLSAVPVDVLTQVLLNHVVSGTKLSTDLATGYESTLSTAGAGENNLSLFVNVADVVTLNGVSEVSAPDNKAINGVVHIVDAVIGLPNIVDHAVANPNLTSLVGLLTADDDTTFTDLLSATDTNYTVFAPVNTAFDGFTSENEIANILSNHVVVGTAALSGDLQTGYDITTAATNADGDNLNVYINTDDGVRINGVSSVAAADIVATNGIIHAVDGVIDIPTVVTFATANPDFSTLVAALTDLTPDTDFVEILSRTSGGNGDGINPDFTVFAPTNEALEAQDAIPDFFELEAVLLHHVVAGANIRSTDLTPDGTTPATTLEGDGITVTLPGSGDNIADITDGAGNTDIGIIAVDVQAGNGVIHVVNKVLIPDTTN</sequence>
<feature type="domain" description="FAS1" evidence="2">
    <location>
        <begin position="203"/>
        <end position="343"/>
    </location>
</feature>
<name>A0A3B0BYC1_9FLAO</name>
<dbReference type="Gene3D" id="2.30.180.10">
    <property type="entry name" value="FAS1 domain"/>
    <property type="match status" value="4"/>
</dbReference>
<keyword evidence="4" id="KW-1185">Reference proteome</keyword>
<evidence type="ECO:0000313" key="3">
    <source>
        <dbReference type="EMBL" id="RKN78072.1"/>
    </source>
</evidence>
<keyword evidence="1" id="KW-0732">Signal</keyword>
<dbReference type="Pfam" id="PF02469">
    <property type="entry name" value="Fasciclin"/>
    <property type="match status" value="4"/>
</dbReference>
<dbReference type="PANTHER" id="PTHR10900:SF77">
    <property type="entry name" value="FI19380P1"/>
    <property type="match status" value="1"/>
</dbReference>
<organism evidence="3 4">
    <name type="scientific">Ulvibacterium marinum</name>
    <dbReference type="NCBI Taxonomy" id="2419782"/>
    <lineage>
        <taxon>Bacteria</taxon>
        <taxon>Pseudomonadati</taxon>
        <taxon>Bacteroidota</taxon>
        <taxon>Flavobacteriia</taxon>
        <taxon>Flavobacteriales</taxon>
        <taxon>Flavobacteriaceae</taxon>
        <taxon>Ulvibacterium</taxon>
    </lineage>
</organism>
<evidence type="ECO:0000313" key="4">
    <source>
        <dbReference type="Proteomes" id="UP000276603"/>
    </source>
</evidence>
<dbReference type="GO" id="GO:0005615">
    <property type="term" value="C:extracellular space"/>
    <property type="evidence" value="ECO:0007669"/>
    <property type="project" value="TreeGrafter"/>
</dbReference>
<dbReference type="Proteomes" id="UP000276603">
    <property type="component" value="Unassembled WGS sequence"/>
</dbReference>
<feature type="domain" description="FAS1" evidence="2">
    <location>
        <begin position="479"/>
        <end position="628"/>
    </location>
</feature>
<gene>
    <name evidence="3" type="ORF">D7Z94_22960</name>
</gene>
<evidence type="ECO:0000259" key="2">
    <source>
        <dbReference type="PROSITE" id="PS50213"/>
    </source>
</evidence>
<dbReference type="PROSITE" id="PS50213">
    <property type="entry name" value="FAS1"/>
    <property type="match status" value="4"/>
</dbReference>
<comment type="caution">
    <text evidence="3">The sequence shown here is derived from an EMBL/GenBank/DDBJ whole genome shotgun (WGS) entry which is preliminary data.</text>
</comment>
<accession>A0A3B0BYC1</accession>
<feature type="domain" description="FAS1" evidence="2">
    <location>
        <begin position="345"/>
        <end position="477"/>
    </location>
</feature>
<dbReference type="EMBL" id="RBCJ01000005">
    <property type="protein sequence ID" value="RKN78072.1"/>
    <property type="molecule type" value="Genomic_DNA"/>
</dbReference>
<proteinExistence type="predicted"/>